<reference evidence="2 3" key="1">
    <citation type="journal article" date="2019" name="Int. J. Syst. Evol. Microbiol.">
        <title>The Global Catalogue of Microorganisms (GCM) 10K type strain sequencing project: providing services to taxonomists for standard genome sequencing and annotation.</title>
        <authorList>
            <consortium name="The Broad Institute Genomics Platform"/>
            <consortium name="The Broad Institute Genome Sequencing Center for Infectious Disease"/>
            <person name="Wu L."/>
            <person name="Ma J."/>
        </authorList>
    </citation>
    <scope>NUCLEOTIDE SEQUENCE [LARGE SCALE GENOMIC DNA]</scope>
    <source>
        <strain evidence="2 3">JCM 9088</strain>
    </source>
</reference>
<sequence>MARHRRPLPAAPGPTDRARRQLAAGLFGVSALAATFLSVTVAPAAPAAPDRAPSAGTSDVAQLSGG</sequence>
<keyword evidence="3" id="KW-1185">Reference proteome</keyword>
<gene>
    <name evidence="2" type="ORF">GCM10010446_45680</name>
</gene>
<evidence type="ECO:0000313" key="2">
    <source>
        <dbReference type="EMBL" id="GAA2955535.1"/>
    </source>
</evidence>
<feature type="compositionally biased region" description="Polar residues" evidence="1">
    <location>
        <begin position="56"/>
        <end position="66"/>
    </location>
</feature>
<accession>A0ABN3XGZ1</accession>
<organism evidence="2 3">
    <name type="scientific">Streptomyces enissocaesilis</name>
    <dbReference type="NCBI Taxonomy" id="332589"/>
    <lineage>
        <taxon>Bacteria</taxon>
        <taxon>Bacillati</taxon>
        <taxon>Actinomycetota</taxon>
        <taxon>Actinomycetes</taxon>
        <taxon>Kitasatosporales</taxon>
        <taxon>Streptomycetaceae</taxon>
        <taxon>Streptomyces</taxon>
        <taxon>Streptomyces rochei group</taxon>
    </lineage>
</organism>
<comment type="caution">
    <text evidence="2">The sequence shown here is derived from an EMBL/GenBank/DDBJ whole genome shotgun (WGS) entry which is preliminary data.</text>
</comment>
<name>A0ABN3XGZ1_9ACTN</name>
<feature type="compositionally biased region" description="Low complexity" evidence="1">
    <location>
        <begin position="45"/>
        <end position="55"/>
    </location>
</feature>
<dbReference type="Proteomes" id="UP001500403">
    <property type="component" value="Unassembled WGS sequence"/>
</dbReference>
<protein>
    <submittedName>
        <fullName evidence="2">Uncharacterized protein</fullName>
    </submittedName>
</protein>
<evidence type="ECO:0000256" key="1">
    <source>
        <dbReference type="SAM" id="MobiDB-lite"/>
    </source>
</evidence>
<evidence type="ECO:0000313" key="3">
    <source>
        <dbReference type="Proteomes" id="UP001500403"/>
    </source>
</evidence>
<proteinExistence type="predicted"/>
<dbReference type="RefSeq" id="WP_344497416.1">
    <property type="nucleotide sequence ID" value="NZ_BAAAUD010000047.1"/>
</dbReference>
<dbReference type="EMBL" id="BAAAUD010000047">
    <property type="protein sequence ID" value="GAA2955535.1"/>
    <property type="molecule type" value="Genomic_DNA"/>
</dbReference>
<feature type="region of interest" description="Disordered" evidence="1">
    <location>
        <begin position="45"/>
        <end position="66"/>
    </location>
</feature>